<evidence type="ECO:0000313" key="2">
    <source>
        <dbReference type="EMBL" id="SEH81708.1"/>
    </source>
</evidence>
<keyword evidence="1" id="KW-1133">Transmembrane helix</keyword>
<dbReference type="STRING" id="65735.SAMN04488075_1233"/>
<feature type="transmembrane region" description="Helical" evidence="1">
    <location>
        <begin position="144"/>
        <end position="164"/>
    </location>
</feature>
<keyword evidence="1" id="KW-0472">Membrane</keyword>
<name>A0A1H6LAZ8_9RHOB</name>
<dbReference type="PANTHER" id="PTHR32024">
    <property type="entry name" value="TRK SYSTEM POTASSIUM UPTAKE PROTEIN TRKG-RELATED"/>
    <property type="match status" value="1"/>
</dbReference>
<reference evidence="3" key="1">
    <citation type="submission" date="2016-10" db="EMBL/GenBank/DDBJ databases">
        <authorList>
            <person name="Varghese N."/>
            <person name="Submissions S."/>
        </authorList>
    </citation>
    <scope>NUCLEOTIDE SEQUENCE [LARGE SCALE GENOMIC DNA]</scope>
    <source>
        <strain evidence="3">DSM 11593</strain>
    </source>
</reference>
<keyword evidence="3" id="KW-1185">Reference proteome</keyword>
<protein>
    <submittedName>
        <fullName evidence="2">Trk system potassium uptake protein TrkH</fullName>
    </submittedName>
</protein>
<dbReference type="Proteomes" id="UP000199125">
    <property type="component" value="Unassembled WGS sequence"/>
</dbReference>
<evidence type="ECO:0000313" key="3">
    <source>
        <dbReference type="Proteomes" id="UP000199125"/>
    </source>
</evidence>
<feature type="transmembrane region" description="Helical" evidence="1">
    <location>
        <begin position="348"/>
        <end position="369"/>
    </location>
</feature>
<organism evidence="2 3">
    <name type="scientific">Paracoccus alkenifer</name>
    <dbReference type="NCBI Taxonomy" id="65735"/>
    <lineage>
        <taxon>Bacteria</taxon>
        <taxon>Pseudomonadati</taxon>
        <taxon>Pseudomonadota</taxon>
        <taxon>Alphaproteobacteria</taxon>
        <taxon>Rhodobacterales</taxon>
        <taxon>Paracoccaceae</taxon>
        <taxon>Paracoccus</taxon>
    </lineage>
</organism>
<keyword evidence="1" id="KW-0812">Transmembrane</keyword>
<feature type="transmembrane region" description="Helical" evidence="1">
    <location>
        <begin position="263"/>
        <end position="286"/>
    </location>
</feature>
<feature type="transmembrane region" description="Helical" evidence="1">
    <location>
        <begin position="306"/>
        <end position="328"/>
    </location>
</feature>
<feature type="transmembrane region" description="Helical" evidence="1">
    <location>
        <begin position="381"/>
        <end position="403"/>
    </location>
</feature>
<proteinExistence type="predicted"/>
<accession>A0A1H6LAZ8</accession>
<evidence type="ECO:0000256" key="1">
    <source>
        <dbReference type="SAM" id="Phobius"/>
    </source>
</evidence>
<feature type="transmembrane region" description="Helical" evidence="1">
    <location>
        <begin position="217"/>
        <end position="243"/>
    </location>
</feature>
<dbReference type="OrthoDB" id="7818483at2"/>
<dbReference type="EMBL" id="FNXG01000002">
    <property type="protein sequence ID" value="SEH81708.1"/>
    <property type="molecule type" value="Genomic_DNA"/>
</dbReference>
<dbReference type="PANTHER" id="PTHR32024:SF2">
    <property type="entry name" value="TRK SYSTEM POTASSIUM UPTAKE PROTEIN TRKG-RELATED"/>
    <property type="match status" value="1"/>
</dbReference>
<feature type="transmembrane region" description="Helical" evidence="1">
    <location>
        <begin position="44"/>
        <end position="63"/>
    </location>
</feature>
<feature type="transmembrane region" description="Helical" evidence="1">
    <location>
        <begin position="449"/>
        <end position="470"/>
    </location>
</feature>
<dbReference type="AlphaFoldDB" id="A0A1H6LAZ8"/>
<feature type="transmembrane region" description="Helical" evidence="1">
    <location>
        <begin position="83"/>
        <end position="105"/>
    </location>
</feature>
<gene>
    <name evidence="2" type="ORF">SAMN04488075_1233</name>
</gene>
<sequence length="554" mass="56557">MGGPGVPSQLARLPVLVIAGLVLALAMLIPAAHAEAVGERRLALLFAGTAAGQLVLWLMLGLATSARPAASARAAASVSRGVLGTLLGVYALLPLAAAVPLAAALPDTGLFNAWWEMLSCMTTTGASLYAADLVMPTLHLWRGIVGWLGGLFILTAAIALMAPMRVGGFEIMDRSTGSDRRVDGIAAPAAAPLASRDRAGHPDAPAQRLIRWGLAIAPAYAGLTAALWAGLVILGQGALGALLRAMGTLSTSGIGLNARPIGSTGGVAAELLVALFLLAALSRRVWPGGDELRTSDRLRHDPELRVAAGLLALVTLTLVLRPFLGAFLAELQPVLPPEPAAPDLGGGLARAAAAAWGSLFTALSFLTTTGWTSIHWEGARAWAGLTAPGLMLAGLAIMGGGVATTAGGVKLLRVFALALHARRELDRIVHPASVAGGGPAIRRLRGPGAYLAFIFFMVFALSIMATIALVSLRAVTLETATILSVAALTNTGPLAEAIPLIPVYEGSVGIAGSPWQGWAGLAPATKAVLAAAMVAGRLEMLAILALLTPGAWRH</sequence>